<dbReference type="PANTHER" id="PTHR35089:SF1">
    <property type="entry name" value="CHAPERONE PROTEIN SKP"/>
    <property type="match status" value="1"/>
</dbReference>
<evidence type="ECO:0000256" key="1">
    <source>
        <dbReference type="ARBA" id="ARBA00009091"/>
    </source>
</evidence>
<reference evidence="6" key="1">
    <citation type="submission" date="2018-05" db="EMBL/GenBank/DDBJ databases">
        <authorList>
            <person name="Li X."/>
        </authorList>
    </citation>
    <scope>NUCLEOTIDE SEQUENCE [LARGE SCALE GENOMIC DNA]</scope>
    <source>
        <strain evidence="6">LX32</strain>
    </source>
</reference>
<evidence type="ECO:0000313" key="6">
    <source>
        <dbReference type="Proteomes" id="UP000249254"/>
    </source>
</evidence>
<keyword evidence="2 4" id="KW-0732">Signal</keyword>
<dbReference type="RefSeq" id="WP_111529106.1">
    <property type="nucleotide sequence ID" value="NZ_JBHRSG010000003.1"/>
</dbReference>
<feature type="signal peptide" evidence="4">
    <location>
        <begin position="1"/>
        <end position="27"/>
    </location>
</feature>
<dbReference type="PANTHER" id="PTHR35089">
    <property type="entry name" value="CHAPERONE PROTEIN SKP"/>
    <property type="match status" value="1"/>
</dbReference>
<dbReference type="SMART" id="SM00935">
    <property type="entry name" value="OmpH"/>
    <property type="match status" value="1"/>
</dbReference>
<comment type="similarity">
    <text evidence="1">Belongs to the Skp family.</text>
</comment>
<evidence type="ECO:0000313" key="5">
    <source>
        <dbReference type="EMBL" id="RAK55358.1"/>
    </source>
</evidence>
<dbReference type="SUPFAM" id="SSF111384">
    <property type="entry name" value="OmpH-like"/>
    <property type="match status" value="1"/>
</dbReference>
<feature type="region of interest" description="Disordered" evidence="3">
    <location>
        <begin position="195"/>
        <end position="219"/>
    </location>
</feature>
<keyword evidence="6" id="KW-1185">Reference proteome</keyword>
<dbReference type="InterPro" id="IPR024930">
    <property type="entry name" value="Skp_dom_sf"/>
</dbReference>
<evidence type="ECO:0000256" key="3">
    <source>
        <dbReference type="SAM" id="MobiDB-lite"/>
    </source>
</evidence>
<feature type="compositionally biased region" description="Pro residues" evidence="3">
    <location>
        <begin position="203"/>
        <end position="219"/>
    </location>
</feature>
<proteinExistence type="inferred from homology"/>
<accession>A0A328AR09</accession>
<evidence type="ECO:0000256" key="4">
    <source>
        <dbReference type="SAM" id="SignalP"/>
    </source>
</evidence>
<protein>
    <submittedName>
        <fullName evidence="5">OmpH family outer membrane protein</fullName>
    </submittedName>
</protein>
<sequence>MTFKPFVAAALAAASTLAAGSSAYAQAAAAPQVTHGAAVPGLCIISVEGVIANSTVGKYVDTRLQQIVGQVQAELGAERNGIDAEAKTLEGQRASLDQNSFEQRGAALQVRANALQRKAQLRDREVQATEQKALARIGDEMEPLIRQAYQQKNCSVLLQRTSVVLANPAMDITPTVVTALNAKITQFAFDRERLDQAAAAPAAPRPTTPAPAPKPAPKK</sequence>
<dbReference type="Pfam" id="PF03938">
    <property type="entry name" value="OmpH"/>
    <property type="match status" value="1"/>
</dbReference>
<dbReference type="GO" id="GO:0051082">
    <property type="term" value="F:unfolded protein binding"/>
    <property type="evidence" value="ECO:0007669"/>
    <property type="project" value="InterPro"/>
</dbReference>
<dbReference type="OrthoDB" id="7205456at2"/>
<gene>
    <name evidence="5" type="ORF">DJ017_12960</name>
</gene>
<dbReference type="GO" id="GO:0050821">
    <property type="term" value="P:protein stabilization"/>
    <property type="evidence" value="ECO:0007669"/>
    <property type="project" value="TreeGrafter"/>
</dbReference>
<dbReference type="GO" id="GO:0005829">
    <property type="term" value="C:cytosol"/>
    <property type="evidence" value="ECO:0007669"/>
    <property type="project" value="TreeGrafter"/>
</dbReference>
<dbReference type="Gene3D" id="3.30.910.20">
    <property type="entry name" value="Skp domain"/>
    <property type="match status" value="1"/>
</dbReference>
<evidence type="ECO:0000256" key="2">
    <source>
        <dbReference type="ARBA" id="ARBA00022729"/>
    </source>
</evidence>
<organism evidence="5 6">
    <name type="scientific">Phenylobacterium soli</name>
    <dbReference type="NCBI Taxonomy" id="2170551"/>
    <lineage>
        <taxon>Bacteria</taxon>
        <taxon>Pseudomonadati</taxon>
        <taxon>Pseudomonadota</taxon>
        <taxon>Alphaproteobacteria</taxon>
        <taxon>Caulobacterales</taxon>
        <taxon>Caulobacteraceae</taxon>
        <taxon>Phenylobacterium</taxon>
    </lineage>
</organism>
<dbReference type="InterPro" id="IPR005632">
    <property type="entry name" value="Chaperone_Skp"/>
</dbReference>
<comment type="caution">
    <text evidence="5">The sequence shown here is derived from an EMBL/GenBank/DDBJ whole genome shotgun (WGS) entry which is preliminary data.</text>
</comment>
<dbReference type="Proteomes" id="UP000249254">
    <property type="component" value="Unassembled WGS sequence"/>
</dbReference>
<feature type="chain" id="PRO_5016291052" evidence="4">
    <location>
        <begin position="28"/>
        <end position="219"/>
    </location>
</feature>
<dbReference type="EMBL" id="QFYQ01000001">
    <property type="protein sequence ID" value="RAK55358.1"/>
    <property type="molecule type" value="Genomic_DNA"/>
</dbReference>
<name>A0A328AR09_9CAUL</name>
<dbReference type="AlphaFoldDB" id="A0A328AR09"/>